<dbReference type="Gene3D" id="2.20.70.10">
    <property type="match status" value="1"/>
</dbReference>
<organism evidence="5 6">
    <name type="scientific">Fragariocoptes setiger</name>
    <dbReference type="NCBI Taxonomy" id="1670756"/>
    <lineage>
        <taxon>Eukaryota</taxon>
        <taxon>Metazoa</taxon>
        <taxon>Ecdysozoa</taxon>
        <taxon>Arthropoda</taxon>
        <taxon>Chelicerata</taxon>
        <taxon>Arachnida</taxon>
        <taxon>Acari</taxon>
        <taxon>Acariformes</taxon>
        <taxon>Trombidiformes</taxon>
        <taxon>Prostigmata</taxon>
        <taxon>Eupodina</taxon>
        <taxon>Eriophyoidea</taxon>
        <taxon>Phytoptidae</taxon>
        <taxon>Fragariocoptes</taxon>
    </lineage>
</organism>
<feature type="region of interest" description="Disordered" evidence="1">
    <location>
        <begin position="497"/>
        <end position="544"/>
    </location>
</feature>
<feature type="compositionally biased region" description="Polar residues" evidence="1">
    <location>
        <begin position="455"/>
        <end position="473"/>
    </location>
</feature>
<feature type="compositionally biased region" description="Polar residues" evidence="1">
    <location>
        <begin position="343"/>
        <end position="354"/>
    </location>
</feature>
<dbReference type="Pfam" id="PF00620">
    <property type="entry name" value="RhoGAP"/>
    <property type="match status" value="1"/>
</dbReference>
<dbReference type="SUPFAM" id="SSF48350">
    <property type="entry name" value="GTPase activation domain, GAP"/>
    <property type="match status" value="1"/>
</dbReference>
<dbReference type="Gene3D" id="1.25.40.530">
    <property type="entry name" value="MyTH4 domain"/>
    <property type="match status" value="1"/>
</dbReference>
<feature type="domain" description="MyTH4" evidence="4">
    <location>
        <begin position="688"/>
        <end position="865"/>
    </location>
</feature>
<feature type="compositionally biased region" description="Polar residues" evidence="1">
    <location>
        <begin position="127"/>
        <end position="144"/>
    </location>
</feature>
<feature type="compositionally biased region" description="Low complexity" evidence="1">
    <location>
        <begin position="389"/>
        <end position="409"/>
    </location>
</feature>
<evidence type="ECO:0000259" key="4">
    <source>
        <dbReference type="PROSITE" id="PS51016"/>
    </source>
</evidence>
<dbReference type="CDD" id="cd00201">
    <property type="entry name" value="WW"/>
    <property type="match status" value="1"/>
</dbReference>
<dbReference type="SMART" id="SM00456">
    <property type="entry name" value="WW"/>
    <property type="match status" value="1"/>
</dbReference>
<feature type="region of interest" description="Disordered" evidence="1">
    <location>
        <begin position="582"/>
        <end position="620"/>
    </location>
</feature>
<feature type="compositionally biased region" description="Polar residues" evidence="1">
    <location>
        <begin position="497"/>
        <end position="508"/>
    </location>
</feature>
<dbReference type="Proteomes" id="UP000825002">
    <property type="component" value="Unassembled WGS sequence"/>
</dbReference>
<dbReference type="SUPFAM" id="SSF51045">
    <property type="entry name" value="WW domain"/>
    <property type="match status" value="1"/>
</dbReference>
<evidence type="ECO:0000313" key="6">
    <source>
        <dbReference type="Proteomes" id="UP000825002"/>
    </source>
</evidence>
<dbReference type="PROSITE" id="PS50020">
    <property type="entry name" value="WW_DOMAIN_2"/>
    <property type="match status" value="1"/>
</dbReference>
<dbReference type="Pfam" id="PF00784">
    <property type="entry name" value="MyTH4"/>
    <property type="match status" value="1"/>
</dbReference>
<protein>
    <submittedName>
        <fullName evidence="5">Rho GTPase-activating protein 39</fullName>
    </submittedName>
</protein>
<keyword evidence="6" id="KW-1185">Reference proteome</keyword>
<feature type="compositionally biased region" description="Basic and acidic residues" evidence="1">
    <location>
        <begin position="410"/>
        <end position="422"/>
    </location>
</feature>
<accession>A0ABQ7S9S1</accession>
<dbReference type="InterPro" id="IPR001202">
    <property type="entry name" value="WW_dom"/>
</dbReference>
<dbReference type="SMART" id="SM00324">
    <property type="entry name" value="RhoGAP"/>
    <property type="match status" value="1"/>
</dbReference>
<gene>
    <name evidence="5" type="primary">ARHGAP39</name>
    <name evidence="5" type="ORF">GZH46_01311</name>
</gene>
<dbReference type="PROSITE" id="PS51016">
    <property type="entry name" value="MYTH4"/>
    <property type="match status" value="1"/>
</dbReference>
<dbReference type="EMBL" id="JAIFTH010000220">
    <property type="protein sequence ID" value="KAG9510157.1"/>
    <property type="molecule type" value="Genomic_DNA"/>
</dbReference>
<comment type="caution">
    <text evidence="5">The sequence shown here is derived from an EMBL/GenBank/DDBJ whole genome shotgun (WGS) entry which is preliminary data.</text>
</comment>
<feature type="non-terminal residue" evidence="5">
    <location>
        <position position="1"/>
    </location>
</feature>
<evidence type="ECO:0000313" key="5">
    <source>
        <dbReference type="EMBL" id="KAG9510157.1"/>
    </source>
</evidence>
<evidence type="ECO:0000256" key="1">
    <source>
        <dbReference type="SAM" id="MobiDB-lite"/>
    </source>
</evidence>
<sequence>IDMDDNSEWVEIIEPKTKERVFANLESGICSRLPPIGAKVRRSRDFVDHWWQLLDNKSGKYYYYNVDRQETVWTRPRSDPKILIIPVAKLQSCAFVSPEKKTSNIDASTQTSISPNLVTIGTQTAPIHTTDTNNSHGDVQSNSDIKAKRSSNSSYSFTSRAVEFLGKYGRSETICFEPRQSKERNAKSAVIDASWMKRHQRITSPIFSSNEPQVSAQHRTTKTNQRISFNNDTTINRTNPKADNPNNAKLSTKSNRSDQEQVKGPSSSLTNYLVGEARAMGIALVSDDEECNDDEFASEDDYALDDDDLEDEAISQYEDVVNSDERCDESWQSSTSSHDDGENQLNKKSCSNLKNDTKERNPHRKDDEKDRLPKVGFSGRVAQLKAKFNSTSLDKSSSQTCSSQSSNRSLDNDPIKSEDQGQVKKKGSPYLRNRSGRCSASEKFSGSDLRLNPLEDSNTNLSESPTKTGLNYENSHLDLSSKQSDVSSDFTSDFGSLSINENSDTGSQPPLHPKVFKKESPSIPARPTKKETSEKVSNEKGKRFNVAQSFKDQCLDQSIDEHSLPFYTECPSEQQLRQVSALSTLPRQKKQNHNNRNRNRSHDNDHIKEGCESPSGKSIKNQMNSMQTLEGSSSLSSTGLLSEFSRSKSSRGSNFSVESFARENLRHQRAGPIFFKRKVKWSRKMITWTPCPIKQPMITSLATNLHDDAVTSFKLILQFMGDRKVPMTKKFRQIIAQERSDDRKHNDDRMKLSVGIRDQLALDLITMGCTKLPLRDEIYVQLARQVTQNPQAHSTEWGLILMAILLSYFSPSSKFSPFLLTFLENFEDHSIGRDVCLRRLDKRIQSNWTTYCRRPANIKEISMVRMSITRWPNHCGVFGEHIERLMRLQATSPFLKTLQLPWILTILTEKLLECGGAKIEGIFRCAADCDLIAQLKLEIDCLDFRRITDSAQVRSLFSNVVDPHVIATLLKLFFRELPNSIFSCQLYDTCLKAAQEGAVVCCRIVMDQLPPINKLIIGYLIRFLQVLASEENVANTKMDTSNLSMVWAPNLLRSDSVTSLTTINADPNSVQAHINGAIKQIAVSTSNTHLDNSARHDNLSQSQNIVFEKTRQEMQFLRLLIENLDTSFVTGIV</sequence>
<dbReference type="PROSITE" id="PS50238">
    <property type="entry name" value="RHOGAP"/>
    <property type="match status" value="1"/>
</dbReference>
<feature type="region of interest" description="Disordered" evidence="1">
    <location>
        <begin position="203"/>
        <end position="269"/>
    </location>
</feature>
<feature type="region of interest" description="Disordered" evidence="1">
    <location>
        <begin position="127"/>
        <end position="152"/>
    </location>
</feature>
<feature type="compositionally biased region" description="Basic residues" evidence="1">
    <location>
        <begin position="587"/>
        <end position="599"/>
    </location>
</feature>
<name>A0ABQ7S9S1_9ACAR</name>
<feature type="region of interest" description="Disordered" evidence="1">
    <location>
        <begin position="321"/>
        <end position="473"/>
    </location>
</feature>
<dbReference type="PANTHER" id="PTHR45876">
    <property type="entry name" value="FI04035P"/>
    <property type="match status" value="1"/>
</dbReference>
<dbReference type="InterPro" id="IPR038185">
    <property type="entry name" value="MyTH4_dom_sf"/>
</dbReference>
<proteinExistence type="predicted"/>
<dbReference type="InterPro" id="IPR008936">
    <property type="entry name" value="Rho_GTPase_activation_prot"/>
</dbReference>
<feature type="domain" description="Rho-GAP" evidence="3">
    <location>
        <begin position="886"/>
        <end position="1128"/>
    </location>
</feature>
<reference evidence="5 6" key="1">
    <citation type="submission" date="2020-10" db="EMBL/GenBank/DDBJ databases">
        <authorList>
            <person name="Klimov P.B."/>
            <person name="Dyachkov S.M."/>
            <person name="Chetverikov P.E."/>
        </authorList>
    </citation>
    <scope>NUCLEOTIDE SEQUENCE [LARGE SCALE GENOMIC DNA]</scope>
    <source>
        <strain evidence="5">BMOC 18-1129-001#AD2665</strain>
        <tissue evidence="5">Entire mites</tissue>
    </source>
</reference>
<feature type="compositionally biased region" description="Basic and acidic residues" evidence="1">
    <location>
        <begin position="600"/>
        <end position="611"/>
    </location>
</feature>
<dbReference type="PANTHER" id="PTHR45876:SF8">
    <property type="entry name" value="FI04035P"/>
    <property type="match status" value="1"/>
</dbReference>
<feature type="domain" description="WW" evidence="2">
    <location>
        <begin position="51"/>
        <end position="78"/>
    </location>
</feature>
<dbReference type="InterPro" id="IPR000857">
    <property type="entry name" value="MyTH4_dom"/>
</dbReference>
<feature type="compositionally biased region" description="Basic and acidic residues" evidence="1">
    <location>
        <begin position="528"/>
        <end position="542"/>
    </location>
</feature>
<feature type="compositionally biased region" description="Basic and acidic residues" evidence="1">
    <location>
        <begin position="355"/>
        <end position="373"/>
    </location>
</feature>
<dbReference type="SMART" id="SM00139">
    <property type="entry name" value="MyTH4"/>
    <property type="match status" value="1"/>
</dbReference>
<feature type="compositionally biased region" description="Polar residues" evidence="1">
    <location>
        <begin position="203"/>
        <end position="254"/>
    </location>
</feature>
<evidence type="ECO:0000259" key="2">
    <source>
        <dbReference type="PROSITE" id="PS50020"/>
    </source>
</evidence>
<dbReference type="Gene3D" id="1.10.555.10">
    <property type="entry name" value="Rho GTPase activation protein"/>
    <property type="match status" value="1"/>
</dbReference>
<evidence type="ECO:0000259" key="3">
    <source>
        <dbReference type="PROSITE" id="PS50238"/>
    </source>
</evidence>
<dbReference type="InterPro" id="IPR036020">
    <property type="entry name" value="WW_dom_sf"/>
</dbReference>
<dbReference type="InterPro" id="IPR000198">
    <property type="entry name" value="RhoGAP_dom"/>
</dbReference>